<protein>
    <recommendedName>
        <fullName evidence="2">Transposase</fullName>
    </recommendedName>
</protein>
<sequence length="64" mass="7545">MDGGKSIASCLQWHLDLHRFGFDHRHMPGLLLPPEPSERNRLCRRLRYDDLEQRGARYARVKTA</sequence>
<reference evidence="1" key="1">
    <citation type="submission" date="2020-08" db="EMBL/GenBank/DDBJ databases">
        <title>Studying the diversity of plant-associated saprophytic bacteria and their role in host health and plant-pathogen interactions.</title>
        <authorList>
            <person name="Potnis N."/>
        </authorList>
    </citation>
    <scope>NUCLEOTIDE SEQUENCE</scope>
    <source>
        <strain evidence="1">F21</strain>
    </source>
</reference>
<comment type="caution">
    <text evidence="1">The sequence shown here is derived from an EMBL/GenBank/DDBJ whole genome shotgun (WGS) entry which is preliminary data.</text>
</comment>
<evidence type="ECO:0008006" key="2">
    <source>
        <dbReference type="Google" id="ProtNLM"/>
    </source>
</evidence>
<dbReference type="EMBL" id="JACIIQ010000003">
    <property type="protein sequence ID" value="MBB5669564.1"/>
    <property type="molecule type" value="Genomic_DNA"/>
</dbReference>
<dbReference type="RefSeq" id="WP_160955153.1">
    <property type="nucleotide sequence ID" value="NZ_JACHNQ010000002.1"/>
</dbReference>
<accession>A0AB73GWH4</accession>
<gene>
    <name evidence="1" type="ORF">FHR65_001098</name>
</gene>
<evidence type="ECO:0000313" key="1">
    <source>
        <dbReference type="EMBL" id="MBB5669564.1"/>
    </source>
</evidence>
<name>A0AB73GWH4_9XANT</name>
<dbReference type="Proteomes" id="UP000528595">
    <property type="component" value="Unassembled WGS sequence"/>
</dbReference>
<dbReference type="AlphaFoldDB" id="A0AB73GWH4"/>
<proteinExistence type="predicted"/>
<organism evidence="1">
    <name type="scientific">Xanthomonas arboricola</name>
    <dbReference type="NCBI Taxonomy" id="56448"/>
    <lineage>
        <taxon>Bacteria</taxon>
        <taxon>Pseudomonadati</taxon>
        <taxon>Pseudomonadota</taxon>
        <taxon>Gammaproteobacteria</taxon>
        <taxon>Lysobacterales</taxon>
        <taxon>Lysobacteraceae</taxon>
        <taxon>Xanthomonas</taxon>
    </lineage>
</organism>